<dbReference type="Proteomes" id="UP001328107">
    <property type="component" value="Unassembled WGS sequence"/>
</dbReference>
<sequence length="212" mass="24675">HRNVIECLRNYLGRKVKKVELIVADFDSLSNLLKNVQFEQLHLTFIDFSSKQLTKLYDFFESRQVDHLTLSVASVSVSDPANVLCKLASRFRSIHIHQTHCEVDKESAYLFGLHSASWESIVLEMFTKKMDTLRITNLHYPNYLIATHVDRLTKNLPTLKRKVWFEATSRSVGQDIDYIIYDHHVNMQFVPGIVGRRALSIKHVSRVKDQFD</sequence>
<gene>
    <name evidence="1" type="ORF">PMAYCL1PPCAC_21713</name>
</gene>
<proteinExistence type="predicted"/>
<feature type="non-terminal residue" evidence="1">
    <location>
        <position position="212"/>
    </location>
</feature>
<name>A0AAN5CVC8_9BILA</name>
<dbReference type="EMBL" id="BTRK01000005">
    <property type="protein sequence ID" value="GMR51518.1"/>
    <property type="molecule type" value="Genomic_DNA"/>
</dbReference>
<accession>A0AAN5CVC8</accession>
<reference evidence="2" key="1">
    <citation type="submission" date="2022-10" db="EMBL/GenBank/DDBJ databases">
        <title>Genome assembly of Pristionchus species.</title>
        <authorList>
            <person name="Yoshida K."/>
            <person name="Sommer R.J."/>
        </authorList>
    </citation>
    <scope>NUCLEOTIDE SEQUENCE [LARGE SCALE GENOMIC DNA]</scope>
    <source>
        <strain evidence="2">RS5460</strain>
    </source>
</reference>
<evidence type="ECO:0000313" key="2">
    <source>
        <dbReference type="Proteomes" id="UP001328107"/>
    </source>
</evidence>
<protein>
    <submittedName>
        <fullName evidence="1">Uncharacterized protein</fullName>
    </submittedName>
</protein>
<keyword evidence="2" id="KW-1185">Reference proteome</keyword>
<organism evidence="1 2">
    <name type="scientific">Pristionchus mayeri</name>
    <dbReference type="NCBI Taxonomy" id="1317129"/>
    <lineage>
        <taxon>Eukaryota</taxon>
        <taxon>Metazoa</taxon>
        <taxon>Ecdysozoa</taxon>
        <taxon>Nematoda</taxon>
        <taxon>Chromadorea</taxon>
        <taxon>Rhabditida</taxon>
        <taxon>Rhabditina</taxon>
        <taxon>Diplogasteromorpha</taxon>
        <taxon>Diplogasteroidea</taxon>
        <taxon>Neodiplogasteridae</taxon>
        <taxon>Pristionchus</taxon>
    </lineage>
</organism>
<comment type="caution">
    <text evidence="1">The sequence shown here is derived from an EMBL/GenBank/DDBJ whole genome shotgun (WGS) entry which is preliminary data.</text>
</comment>
<dbReference type="AlphaFoldDB" id="A0AAN5CVC8"/>
<feature type="non-terminal residue" evidence="1">
    <location>
        <position position="1"/>
    </location>
</feature>
<evidence type="ECO:0000313" key="1">
    <source>
        <dbReference type="EMBL" id="GMR51518.1"/>
    </source>
</evidence>